<dbReference type="InterPro" id="IPR001763">
    <property type="entry name" value="Rhodanese-like_dom"/>
</dbReference>
<keyword evidence="3" id="KW-1185">Reference proteome</keyword>
<dbReference type="Pfam" id="PF16670">
    <property type="entry name" value="PI-PLC-C1"/>
    <property type="match status" value="1"/>
</dbReference>
<reference evidence="2 3" key="1">
    <citation type="submission" date="2015-07" db="EMBL/GenBank/DDBJ databases">
        <authorList>
            <person name="Kim K.M."/>
        </authorList>
    </citation>
    <scope>NUCLEOTIDE SEQUENCE [LARGE SCALE GENOMIC DNA]</scope>
    <source>
        <strain evidence="2 3">KCTC 12363</strain>
    </source>
</reference>
<dbReference type="STRING" id="320787.CA2015_3856"/>
<dbReference type="AlphaFoldDB" id="A0A0H4PJT9"/>
<dbReference type="GO" id="GO:0008081">
    <property type="term" value="F:phosphoric diester hydrolase activity"/>
    <property type="evidence" value="ECO:0007669"/>
    <property type="project" value="InterPro"/>
</dbReference>
<evidence type="ECO:0000259" key="1">
    <source>
        <dbReference type="PROSITE" id="PS50206"/>
    </source>
</evidence>
<dbReference type="Gene3D" id="3.20.20.190">
    <property type="entry name" value="Phosphatidylinositol (PI) phosphodiesterase"/>
    <property type="match status" value="1"/>
</dbReference>
<dbReference type="InterPro" id="IPR017946">
    <property type="entry name" value="PLC-like_Pdiesterase_TIM-brl"/>
</dbReference>
<organism evidence="2 3">
    <name type="scientific">Cyclobacterium amurskyense</name>
    <dbReference type="NCBI Taxonomy" id="320787"/>
    <lineage>
        <taxon>Bacteria</taxon>
        <taxon>Pseudomonadati</taxon>
        <taxon>Bacteroidota</taxon>
        <taxon>Cytophagia</taxon>
        <taxon>Cytophagales</taxon>
        <taxon>Cyclobacteriaceae</taxon>
        <taxon>Cyclobacterium</taxon>
    </lineage>
</organism>
<dbReference type="Pfam" id="PF00581">
    <property type="entry name" value="Rhodanese"/>
    <property type="match status" value="1"/>
</dbReference>
<dbReference type="CDD" id="cd08589">
    <property type="entry name" value="PI-PLCc_SaPLC1_like"/>
    <property type="match status" value="1"/>
</dbReference>
<dbReference type="PANTHER" id="PTHR43031">
    <property type="entry name" value="FAD-DEPENDENT OXIDOREDUCTASE"/>
    <property type="match status" value="1"/>
</dbReference>
<dbReference type="Gene3D" id="3.40.250.10">
    <property type="entry name" value="Rhodanese-like domain"/>
    <property type="match status" value="1"/>
</dbReference>
<dbReference type="EMBL" id="CP012040">
    <property type="protein sequence ID" value="AKP53223.1"/>
    <property type="molecule type" value="Genomic_DNA"/>
</dbReference>
<name>A0A0H4PJT9_9BACT</name>
<dbReference type="SUPFAM" id="SSF52821">
    <property type="entry name" value="Rhodanese/Cell cycle control phosphatase"/>
    <property type="match status" value="1"/>
</dbReference>
<evidence type="ECO:0000313" key="2">
    <source>
        <dbReference type="EMBL" id="AKP53223.1"/>
    </source>
</evidence>
<sequence>MLRCFIIGLSFLFFNCENKTHQVDENTNLKINEIQYIGTHNSYKKAIPEELLEQIKQENLEMANSLDYSHPTIWMQLDAGLRLLELDIYHDPEGGRFSNPLGKELVAPENWDAGFDLPGFKVFHVQDIDFLSHHALFRDYLSDLKNWSLLHPNHLPIFISINAKDANFPDRGFATALPFDQSVFSLVDKEIEDFLGVEKLIKPKDVRGSFKDLRTAIIESGWPELSSSRGKFIFILDEREPKVAEYLSNSKEGNEGHMFVTVPEDHPMSAIHIINDPIQNQKQIKALVEKGFIVRTRADAGTKEARANTTERREMAFSSGAQLISTDYYVADPRWEGAYAVQFEGGKYSRINPLFPSEMEEDIALSEEVKPVIALDPETFTIAKEQMKGLVLDVRTSEEVKHGVISGAINMDFLQEDFSNRITELDKNETILVYCKVGGRSGKAADLLVKNGFKHVYHLEGGYDRWKNSGFPVDE</sequence>
<dbReference type="InterPro" id="IPR050229">
    <property type="entry name" value="GlpE_sulfurtransferase"/>
</dbReference>
<dbReference type="GO" id="GO:0006629">
    <property type="term" value="P:lipid metabolic process"/>
    <property type="evidence" value="ECO:0007669"/>
    <property type="project" value="InterPro"/>
</dbReference>
<dbReference type="PROSITE" id="PS50206">
    <property type="entry name" value="RHODANESE_3"/>
    <property type="match status" value="1"/>
</dbReference>
<dbReference type="CDD" id="cd00158">
    <property type="entry name" value="RHOD"/>
    <property type="match status" value="1"/>
</dbReference>
<dbReference type="SUPFAM" id="SSF51695">
    <property type="entry name" value="PLC-like phosphodiesterases"/>
    <property type="match status" value="1"/>
</dbReference>
<protein>
    <submittedName>
        <fullName evidence="2">Rhodanese-like protein</fullName>
    </submittedName>
</protein>
<dbReference type="KEGG" id="camu:CA2015_3856"/>
<dbReference type="PANTHER" id="PTHR43031:SF1">
    <property type="entry name" value="PYRIDINE NUCLEOTIDE-DISULPHIDE OXIDOREDUCTASE"/>
    <property type="match status" value="1"/>
</dbReference>
<feature type="domain" description="Rhodanese" evidence="1">
    <location>
        <begin position="385"/>
        <end position="475"/>
    </location>
</feature>
<dbReference type="InterPro" id="IPR032075">
    <property type="entry name" value="PI-PLC-C1"/>
</dbReference>
<dbReference type="Proteomes" id="UP000036520">
    <property type="component" value="Chromosome"/>
</dbReference>
<dbReference type="SMART" id="SM00450">
    <property type="entry name" value="RHOD"/>
    <property type="match status" value="1"/>
</dbReference>
<dbReference type="InterPro" id="IPR036873">
    <property type="entry name" value="Rhodanese-like_dom_sf"/>
</dbReference>
<gene>
    <name evidence="2" type="ORF">CA2015_3856</name>
</gene>
<evidence type="ECO:0000313" key="3">
    <source>
        <dbReference type="Proteomes" id="UP000036520"/>
    </source>
</evidence>
<proteinExistence type="predicted"/>
<accession>A0A0H4PJT9</accession>